<reference evidence="4 5" key="1">
    <citation type="submission" date="2020-08" db="EMBL/GenBank/DDBJ databases">
        <title>Genomic Encyclopedia of Type Strains, Phase IV (KMG-IV): sequencing the most valuable type-strain genomes for metagenomic binning, comparative biology and taxonomic classification.</title>
        <authorList>
            <person name="Goeker M."/>
        </authorList>
    </citation>
    <scope>NUCLEOTIDE SEQUENCE [LARGE SCALE GENOMIC DNA]</scope>
    <source>
        <strain evidence="4 5">DSM 21319</strain>
    </source>
</reference>
<evidence type="ECO:0000256" key="1">
    <source>
        <dbReference type="ARBA" id="ARBA00023235"/>
    </source>
</evidence>
<organism evidence="4 5">
    <name type="scientific">Shinella fusca</name>
    <dbReference type="NCBI Taxonomy" id="544480"/>
    <lineage>
        <taxon>Bacteria</taxon>
        <taxon>Pseudomonadati</taxon>
        <taxon>Pseudomonadota</taxon>
        <taxon>Alphaproteobacteria</taxon>
        <taxon>Hyphomicrobiales</taxon>
        <taxon>Rhizobiaceae</taxon>
        <taxon>Shinella</taxon>
    </lineage>
</organism>
<dbReference type="RefSeq" id="WP_184145326.1">
    <property type="nucleotide sequence ID" value="NZ_JACHIK010000012.1"/>
</dbReference>
<dbReference type="InterPro" id="IPR004370">
    <property type="entry name" value="4-OT-like_dom"/>
</dbReference>
<dbReference type="Gene3D" id="3.30.429.10">
    <property type="entry name" value="Macrophage Migration Inhibitory Factor"/>
    <property type="match status" value="1"/>
</dbReference>
<evidence type="ECO:0000313" key="5">
    <source>
        <dbReference type="Proteomes" id="UP000535406"/>
    </source>
</evidence>
<dbReference type="GO" id="GO:0005737">
    <property type="term" value="C:cytoplasm"/>
    <property type="evidence" value="ECO:0007669"/>
    <property type="project" value="InterPro"/>
</dbReference>
<name>A0A7W7YX92_9HYPH</name>
<accession>A0A7W7YX92</accession>
<evidence type="ECO:0000259" key="3">
    <source>
        <dbReference type="Pfam" id="PF01361"/>
    </source>
</evidence>
<dbReference type="EC" id="5.3.2.6" evidence="4"/>
<dbReference type="GO" id="GO:0016862">
    <property type="term" value="F:intramolecular oxidoreductase activity, interconverting keto- and enol-groups"/>
    <property type="evidence" value="ECO:0007669"/>
    <property type="project" value="InterPro"/>
</dbReference>
<keyword evidence="5" id="KW-1185">Reference proteome</keyword>
<evidence type="ECO:0000256" key="2">
    <source>
        <dbReference type="PIRSR" id="PIRSR037799-1"/>
    </source>
</evidence>
<feature type="domain" description="4-oxalocrotonate tautomerase-like" evidence="3">
    <location>
        <begin position="2"/>
        <end position="51"/>
    </location>
</feature>
<feature type="active site" description="Proton acceptor; via imino nitrogen" evidence="2">
    <location>
        <position position="2"/>
    </location>
</feature>
<dbReference type="PIRSF" id="PIRSF037799">
    <property type="entry name" value="Tautomer_YdcE_prd"/>
    <property type="match status" value="1"/>
</dbReference>
<dbReference type="Pfam" id="PF01361">
    <property type="entry name" value="Tautomerase"/>
    <property type="match status" value="1"/>
</dbReference>
<proteinExistence type="predicted"/>
<protein>
    <submittedName>
        <fullName evidence="4">4-oxalocrotonate tautomerase</fullName>
        <ecNumber evidence="4">5.3.2.6</ecNumber>
    </submittedName>
</protein>
<dbReference type="AlphaFoldDB" id="A0A7W7YX92"/>
<sequence>MPHIIVKAFPGRTDEQKARLAEAVARSVIDIFGSSDSSISVAFEDVPQERWKEAVYDKDIAGGSVQLVKAPGYTM</sequence>
<evidence type="ECO:0000313" key="4">
    <source>
        <dbReference type="EMBL" id="MBB5043966.1"/>
    </source>
</evidence>
<gene>
    <name evidence="4" type="ORF">HNQ66_003379</name>
</gene>
<dbReference type="InterPro" id="IPR017284">
    <property type="entry name" value="Tautomerase_PptA"/>
</dbReference>
<comment type="caution">
    <text evidence="4">The sequence shown here is derived from an EMBL/GenBank/DDBJ whole genome shotgun (WGS) entry which is preliminary data.</text>
</comment>
<keyword evidence="1 4" id="KW-0413">Isomerase</keyword>
<dbReference type="InterPro" id="IPR014347">
    <property type="entry name" value="Tautomerase/MIF_sf"/>
</dbReference>
<dbReference type="EMBL" id="JACHIK010000012">
    <property type="protein sequence ID" value="MBB5043966.1"/>
    <property type="molecule type" value="Genomic_DNA"/>
</dbReference>
<dbReference type="SUPFAM" id="SSF55331">
    <property type="entry name" value="Tautomerase/MIF"/>
    <property type="match status" value="1"/>
</dbReference>
<dbReference type="Proteomes" id="UP000535406">
    <property type="component" value="Unassembled WGS sequence"/>
</dbReference>